<keyword evidence="3" id="KW-1185">Reference proteome</keyword>
<name>A0A550BUT0_9AGAR</name>
<organism evidence="2 3">
    <name type="scientific">Schizophyllum amplum</name>
    <dbReference type="NCBI Taxonomy" id="97359"/>
    <lineage>
        <taxon>Eukaryota</taxon>
        <taxon>Fungi</taxon>
        <taxon>Dikarya</taxon>
        <taxon>Basidiomycota</taxon>
        <taxon>Agaricomycotina</taxon>
        <taxon>Agaricomycetes</taxon>
        <taxon>Agaricomycetidae</taxon>
        <taxon>Agaricales</taxon>
        <taxon>Schizophyllaceae</taxon>
        <taxon>Schizophyllum</taxon>
    </lineage>
</organism>
<evidence type="ECO:0000313" key="3">
    <source>
        <dbReference type="Proteomes" id="UP000320762"/>
    </source>
</evidence>
<dbReference type="EMBL" id="VDMD01000073">
    <property type="protein sequence ID" value="TRM56299.1"/>
    <property type="molecule type" value="Genomic_DNA"/>
</dbReference>
<accession>A0A550BUT0</accession>
<evidence type="ECO:0000313" key="2">
    <source>
        <dbReference type="EMBL" id="TRM56299.1"/>
    </source>
</evidence>
<dbReference type="Proteomes" id="UP000320762">
    <property type="component" value="Unassembled WGS sequence"/>
</dbReference>
<comment type="caution">
    <text evidence="2">The sequence shown here is derived from an EMBL/GenBank/DDBJ whole genome shotgun (WGS) entry which is preliminary data.</text>
</comment>
<evidence type="ECO:0000256" key="1">
    <source>
        <dbReference type="SAM" id="MobiDB-lite"/>
    </source>
</evidence>
<reference evidence="2 3" key="1">
    <citation type="journal article" date="2019" name="New Phytol.">
        <title>Comparative genomics reveals unique wood-decay strategies and fruiting body development in the Schizophyllaceae.</title>
        <authorList>
            <person name="Almasi E."/>
            <person name="Sahu N."/>
            <person name="Krizsan K."/>
            <person name="Balint B."/>
            <person name="Kovacs G.M."/>
            <person name="Kiss B."/>
            <person name="Cseklye J."/>
            <person name="Drula E."/>
            <person name="Henrissat B."/>
            <person name="Nagy I."/>
            <person name="Chovatia M."/>
            <person name="Adam C."/>
            <person name="LaButti K."/>
            <person name="Lipzen A."/>
            <person name="Riley R."/>
            <person name="Grigoriev I.V."/>
            <person name="Nagy L.G."/>
        </authorList>
    </citation>
    <scope>NUCLEOTIDE SEQUENCE [LARGE SCALE GENOMIC DNA]</scope>
    <source>
        <strain evidence="2 3">NL-1724</strain>
    </source>
</reference>
<gene>
    <name evidence="2" type="ORF">BD626DRAFT_519817</name>
</gene>
<protein>
    <submittedName>
        <fullName evidence="2">Uncharacterized protein</fullName>
    </submittedName>
</protein>
<sequence length="169" mass="18978">MPPTSRPLPPSTHRPQYAALFMKLSCFLKGGRYRHPFGRSRAHSRLLSEGRATTAGDSRGGGAQRRRFRRFVLAANTRHQRSYELHGVLKTQAWSCRNELKIAEDDAGGLEDLTAAAGYVDKDDGKLPRRRRAALPQSCSWCDGVWFTLLHHPCGAARRLAAFSARYTR</sequence>
<dbReference type="AlphaFoldDB" id="A0A550BUT0"/>
<proteinExistence type="predicted"/>
<feature type="region of interest" description="Disordered" evidence="1">
    <location>
        <begin position="42"/>
        <end position="64"/>
    </location>
</feature>